<dbReference type="RefSeq" id="WP_266260645.1">
    <property type="nucleotide sequence ID" value="NZ_JAMXWF010000034.1"/>
</dbReference>
<reference evidence="2" key="1">
    <citation type="submission" date="2022-06" db="EMBL/GenBank/DDBJ databases">
        <title>PHB producers.</title>
        <authorList>
            <person name="Besaury L."/>
        </authorList>
    </citation>
    <scope>NUCLEOTIDE SEQUENCE</scope>
    <source>
        <strain evidence="2 3">SEWS6</strain>
    </source>
</reference>
<comment type="caution">
    <text evidence="2">The sequence shown here is derived from an EMBL/GenBank/DDBJ whole genome shotgun (WGS) entry which is preliminary data.</text>
</comment>
<dbReference type="EMBL" id="JAMXWF010000034">
    <property type="protein sequence ID" value="MDQ6411657.1"/>
    <property type="molecule type" value="Genomic_DNA"/>
</dbReference>
<dbReference type="Proteomes" id="UP001209412">
    <property type="component" value="Unassembled WGS sequence"/>
</dbReference>
<dbReference type="AlphaFoldDB" id="A0AAP5BJG5"/>
<accession>A0AAP5BJG5</accession>
<name>A0AAP5BJG5_9BURK</name>
<proteinExistence type="predicted"/>
<protein>
    <submittedName>
        <fullName evidence="2">Uncharacterized protein</fullName>
    </submittedName>
</protein>
<evidence type="ECO:0000313" key="3">
    <source>
        <dbReference type="Proteomes" id="UP001209412"/>
    </source>
</evidence>
<evidence type="ECO:0000313" key="1">
    <source>
        <dbReference type="EMBL" id="MCX4149839.1"/>
    </source>
</evidence>
<evidence type="ECO:0000313" key="4">
    <source>
        <dbReference type="Proteomes" id="UP001242288"/>
    </source>
</evidence>
<organism evidence="2 4">
    <name type="scientific">Paraburkholderia madseniana</name>
    <dbReference type="NCBI Taxonomy" id="2599607"/>
    <lineage>
        <taxon>Bacteria</taxon>
        <taxon>Pseudomonadati</taxon>
        <taxon>Pseudomonadota</taxon>
        <taxon>Betaproteobacteria</taxon>
        <taxon>Burkholderiales</taxon>
        <taxon>Burkholderiaceae</taxon>
        <taxon>Paraburkholderia</taxon>
    </lineage>
</organism>
<dbReference type="EMBL" id="JAPKHW010000034">
    <property type="protein sequence ID" value="MCX4149839.1"/>
    <property type="molecule type" value="Genomic_DNA"/>
</dbReference>
<evidence type="ECO:0000313" key="2">
    <source>
        <dbReference type="EMBL" id="MDQ6411657.1"/>
    </source>
</evidence>
<keyword evidence="3" id="KW-1185">Reference proteome</keyword>
<sequence>MTAKADEGAFVFDRRMAGYGAEPTPERPTDYASERRLVADHGPMLIA</sequence>
<gene>
    <name evidence="2" type="ORF">NIE36_31360</name>
    <name evidence="1" type="ORF">OSB80_31425</name>
</gene>
<dbReference type="Proteomes" id="UP001242288">
    <property type="component" value="Unassembled WGS sequence"/>
</dbReference>